<feature type="binding site" evidence="8">
    <location>
        <position position="550"/>
    </location>
    <ligand>
        <name>Mn(2+)</name>
        <dbReference type="ChEBI" id="CHEBI:29035"/>
    </ligand>
</feature>
<keyword evidence="11" id="KW-0378">Hydrolase</keyword>
<evidence type="ECO:0000256" key="1">
    <source>
        <dbReference type="ARBA" id="ARBA00004651"/>
    </source>
</evidence>
<feature type="active site" evidence="6">
    <location>
        <position position="379"/>
    </location>
</feature>
<dbReference type="InterPro" id="IPR017850">
    <property type="entry name" value="Alkaline_phosphatase_core_sf"/>
</dbReference>
<keyword evidence="3 9" id="KW-0812">Transmembrane</keyword>
<feature type="binding site" evidence="8">
    <location>
        <position position="379"/>
    </location>
    <ligand>
        <name>Mn(2+)</name>
        <dbReference type="ChEBI" id="CHEBI:29035"/>
    </ligand>
</feature>
<feature type="domain" description="Sulfatase N-terminal" evidence="10">
    <location>
        <begin position="331"/>
        <end position="601"/>
    </location>
</feature>
<dbReference type="PANTHER" id="PTHR47371:SF3">
    <property type="entry name" value="PHOSPHOGLYCEROL TRANSFERASE I"/>
    <property type="match status" value="1"/>
</dbReference>
<protein>
    <submittedName>
        <fullName evidence="11">Sulfatase-like hydrolase/transferase</fullName>
    </submittedName>
</protein>
<dbReference type="InterPro" id="IPR000917">
    <property type="entry name" value="Sulfatase_N"/>
</dbReference>
<evidence type="ECO:0000256" key="4">
    <source>
        <dbReference type="ARBA" id="ARBA00022989"/>
    </source>
</evidence>
<keyword evidence="2" id="KW-1003">Cell membrane</keyword>
<evidence type="ECO:0000256" key="5">
    <source>
        <dbReference type="ARBA" id="ARBA00023136"/>
    </source>
</evidence>
<dbReference type="InterPro" id="IPR050448">
    <property type="entry name" value="OpgB/LTA_synthase_biosynth"/>
</dbReference>
<evidence type="ECO:0000259" key="10">
    <source>
        <dbReference type="Pfam" id="PF00884"/>
    </source>
</evidence>
<dbReference type="EMBL" id="CP042434">
    <property type="protein sequence ID" value="QEC73581.1"/>
    <property type="molecule type" value="Genomic_DNA"/>
</dbReference>
<dbReference type="Gene3D" id="3.40.720.10">
    <property type="entry name" value="Alkaline Phosphatase, subunit A"/>
    <property type="match status" value="1"/>
</dbReference>
<dbReference type="GO" id="GO:0005886">
    <property type="term" value="C:plasma membrane"/>
    <property type="evidence" value="ECO:0007669"/>
    <property type="project" value="UniProtKB-SubCell"/>
</dbReference>
<dbReference type="GO" id="GO:0016740">
    <property type="term" value="F:transferase activity"/>
    <property type="evidence" value="ECO:0007669"/>
    <property type="project" value="UniProtKB-KW"/>
</dbReference>
<evidence type="ECO:0000256" key="9">
    <source>
        <dbReference type="SAM" id="Phobius"/>
    </source>
</evidence>
<dbReference type="GO" id="GO:0016787">
    <property type="term" value="F:hydrolase activity"/>
    <property type="evidence" value="ECO:0007669"/>
    <property type="project" value="UniProtKB-KW"/>
</dbReference>
<keyword evidence="4 9" id="KW-1133">Transmembrane helix</keyword>
<feature type="transmembrane region" description="Helical" evidence="9">
    <location>
        <begin position="12"/>
        <end position="29"/>
    </location>
</feature>
<keyword evidence="7" id="KW-0479">Metal-binding</keyword>
<comment type="subcellular location">
    <subcellularLocation>
        <location evidence="1">Cell membrane</location>
        <topology evidence="1">Multi-pass membrane protein</topology>
    </subcellularLocation>
</comment>
<dbReference type="Proteomes" id="UP000321291">
    <property type="component" value="Chromosome"/>
</dbReference>
<dbReference type="GO" id="GO:0046872">
    <property type="term" value="F:metal ion binding"/>
    <property type="evidence" value="ECO:0007669"/>
    <property type="project" value="UniProtKB-KW"/>
</dbReference>
<feature type="transmembrane region" description="Helical" evidence="9">
    <location>
        <begin position="197"/>
        <end position="215"/>
    </location>
</feature>
<keyword evidence="7" id="KW-0464">Manganese</keyword>
<organism evidence="11 12">
    <name type="scientific">Arachidicoccus ginsenosidivorans</name>
    <dbReference type="NCBI Taxonomy" id="496057"/>
    <lineage>
        <taxon>Bacteria</taxon>
        <taxon>Pseudomonadati</taxon>
        <taxon>Bacteroidota</taxon>
        <taxon>Chitinophagia</taxon>
        <taxon>Chitinophagales</taxon>
        <taxon>Chitinophagaceae</taxon>
        <taxon>Arachidicoccus</taxon>
    </lineage>
</organism>
<dbReference type="PANTHER" id="PTHR47371">
    <property type="entry name" value="LIPOTEICHOIC ACID SYNTHASE"/>
    <property type="match status" value="1"/>
</dbReference>
<evidence type="ECO:0000256" key="6">
    <source>
        <dbReference type="PIRSR" id="PIRSR005091-1"/>
    </source>
</evidence>
<feature type="transmembrane region" description="Helical" evidence="9">
    <location>
        <begin position="235"/>
        <end position="253"/>
    </location>
</feature>
<evidence type="ECO:0000313" key="11">
    <source>
        <dbReference type="EMBL" id="QEC73581.1"/>
    </source>
</evidence>
<proteinExistence type="predicted"/>
<feature type="transmembrane region" description="Helical" evidence="9">
    <location>
        <begin position="143"/>
        <end position="166"/>
    </location>
</feature>
<dbReference type="SUPFAM" id="SSF53649">
    <property type="entry name" value="Alkaline phosphatase-like"/>
    <property type="match status" value="1"/>
</dbReference>
<dbReference type="OrthoDB" id="9777768at2"/>
<evidence type="ECO:0000256" key="8">
    <source>
        <dbReference type="PIRSR" id="PIRSR005091-3"/>
    </source>
</evidence>
<dbReference type="AlphaFoldDB" id="A0A5B8VR65"/>
<evidence type="ECO:0000256" key="7">
    <source>
        <dbReference type="PIRSR" id="PIRSR005091-2"/>
    </source>
</evidence>
<dbReference type="RefSeq" id="WP_146786252.1">
    <property type="nucleotide sequence ID" value="NZ_CP042434.1"/>
</dbReference>
<name>A0A5B8VR65_9BACT</name>
<keyword evidence="12" id="KW-1185">Reference proteome</keyword>
<gene>
    <name evidence="11" type="ORF">FSB73_19845</name>
</gene>
<feature type="transmembrane region" description="Helical" evidence="9">
    <location>
        <begin position="44"/>
        <end position="70"/>
    </location>
</feature>
<evidence type="ECO:0000256" key="2">
    <source>
        <dbReference type="ARBA" id="ARBA00022475"/>
    </source>
</evidence>
<evidence type="ECO:0000256" key="3">
    <source>
        <dbReference type="ARBA" id="ARBA00022692"/>
    </source>
</evidence>
<sequence>MRSFLKYSKPFIYLTGFYLIVCTLLRIILLSDAQVRSSFHLIDFVYTIVGGLVPNLLVFLLLSIPLWLYLLFLSENKFKKPYGYFILSGLMFLLLYILLSNNPIKAYGSVLMDIVGVFLLIKILLFAWMLWHPTARLSIRKWLYGLTLFIYIGAILINALSEYFFWKEFGVRYNFIAVDYLIYTNEVIGNILQSYPVVPLFMVLGIFALFITIFIYRKTFDYLTLLPAFRTKLSLLIALMAGCLLAIWILPIYTKADNTSNLYVSELGADGPYKFYIAFKDNELSYTKFYPTIKQDSATAILSRRLGWQMPSIRKQGWGKMMQDSSAELHKNIVLITVESLSADYLAHYGNTDHLTPFLDSLADKSLVFTQLYAAGNRTVRGLEALTLCIPPSPGESIIKRKDNKNKFTTGSILKQKGYTVQFLYGGYSYFDNMQDFFAGNGYQVIDRSSLSPSEISFANIWGVCDQDMAAKLLDVLNQDAGSGKPFFAHWMTVSNHRPFTYPDGKIAIPGDAKSRKGGVMYTDYALKQFFSRAAKQPWFDNTVFIIVADHCASSSGKVALPLEKYRIPCMVYSRGFIAPQKVTTLMSQIDIMPTVFSLLHLRYQSKFIGQNVLSRTYQPRAVMATYQDLGYLQDSTLTILSPVRQIKAYHVSVASQKERLPRGFISNFDEIPTQLVADSLINTAISYYQTTSWLLQHRLYQKQQVTVLSKKSKN</sequence>
<keyword evidence="5 9" id="KW-0472">Membrane</keyword>
<keyword evidence="11" id="KW-0808">Transferase</keyword>
<dbReference type="CDD" id="cd16015">
    <property type="entry name" value="LTA_synthase"/>
    <property type="match status" value="1"/>
</dbReference>
<dbReference type="Pfam" id="PF00884">
    <property type="entry name" value="Sulfatase"/>
    <property type="match status" value="1"/>
</dbReference>
<accession>A0A5B8VR65</accession>
<feature type="binding site" evidence="7">
    <location>
        <position position="497"/>
    </location>
    <ligand>
        <name>substrate</name>
    </ligand>
</feature>
<feature type="binding site" evidence="8">
    <location>
        <position position="551"/>
    </location>
    <ligand>
        <name>Mn(2+)</name>
        <dbReference type="ChEBI" id="CHEBI:29035"/>
    </ligand>
</feature>
<feature type="binding site" evidence="8">
    <location>
        <position position="339"/>
    </location>
    <ligand>
        <name>Mn(2+)</name>
        <dbReference type="ChEBI" id="CHEBI:29035"/>
    </ligand>
</feature>
<evidence type="ECO:0000313" key="12">
    <source>
        <dbReference type="Proteomes" id="UP000321291"/>
    </source>
</evidence>
<dbReference type="Gene3D" id="3.30.1120.80">
    <property type="match status" value="1"/>
</dbReference>
<dbReference type="KEGG" id="agi:FSB73_19845"/>
<reference evidence="11 12" key="1">
    <citation type="journal article" date="2017" name="Int. J. Syst. Evol. Microbiol.">
        <title>Arachidicoccus ginsenosidivorans sp. nov., with ginsenoside-converting activity isolated from ginseng cultivating soil.</title>
        <authorList>
            <person name="Siddiqi M.Z."/>
            <person name="Aslam Z."/>
            <person name="Im W.T."/>
        </authorList>
    </citation>
    <scope>NUCLEOTIDE SEQUENCE [LARGE SCALE GENOMIC DNA]</scope>
    <source>
        <strain evidence="11 12">Gsoil 809</strain>
    </source>
</reference>
<feature type="transmembrane region" description="Helical" evidence="9">
    <location>
        <begin position="111"/>
        <end position="131"/>
    </location>
</feature>
<feature type="transmembrane region" description="Helical" evidence="9">
    <location>
        <begin position="82"/>
        <end position="99"/>
    </location>
</feature>